<dbReference type="GO" id="GO:0005886">
    <property type="term" value="C:plasma membrane"/>
    <property type="evidence" value="ECO:0007669"/>
    <property type="project" value="UniProtKB-SubCell"/>
</dbReference>
<dbReference type="InterPro" id="IPR006726">
    <property type="entry name" value="PHBA_efflux_AaeB/fusaric-R"/>
</dbReference>
<feature type="transmembrane region" description="Helical" evidence="7">
    <location>
        <begin position="118"/>
        <end position="138"/>
    </location>
</feature>
<evidence type="ECO:0000313" key="8">
    <source>
        <dbReference type="EMBL" id="SDI22922.1"/>
    </source>
</evidence>
<keyword evidence="5 7" id="KW-1133">Transmembrane helix</keyword>
<organism evidence="8 11">
    <name type="scientific">Pseudomonas delhiensis</name>
    <dbReference type="NCBI Taxonomy" id="366289"/>
    <lineage>
        <taxon>Bacteria</taxon>
        <taxon>Pseudomonadati</taxon>
        <taxon>Pseudomonadota</taxon>
        <taxon>Gammaproteobacteria</taxon>
        <taxon>Pseudomonadales</taxon>
        <taxon>Pseudomonadaceae</taxon>
        <taxon>Pseudomonas</taxon>
    </lineage>
</organism>
<proteinExistence type="predicted"/>
<dbReference type="EMBL" id="FZPC01000022">
    <property type="protein sequence ID" value="SNT35385.1"/>
    <property type="molecule type" value="Genomic_DNA"/>
</dbReference>
<evidence type="ECO:0000256" key="1">
    <source>
        <dbReference type="ARBA" id="ARBA00004651"/>
    </source>
</evidence>
<feature type="transmembrane region" description="Helical" evidence="7">
    <location>
        <begin position="351"/>
        <end position="370"/>
    </location>
</feature>
<dbReference type="Pfam" id="PF04632">
    <property type="entry name" value="FUSC"/>
    <property type="match status" value="1"/>
</dbReference>
<evidence type="ECO:0000256" key="2">
    <source>
        <dbReference type="ARBA" id="ARBA00022448"/>
    </source>
</evidence>
<reference evidence="8 11" key="1">
    <citation type="submission" date="2016-10" db="EMBL/GenBank/DDBJ databases">
        <authorList>
            <person name="de Groot N.N."/>
        </authorList>
    </citation>
    <scope>NUCLEOTIDE SEQUENCE [LARGE SCALE GENOMIC DNA]</scope>
    <source>
        <strain evidence="8 11">CCM 7361</strain>
    </source>
</reference>
<dbReference type="Proteomes" id="UP000199693">
    <property type="component" value="Unassembled WGS sequence"/>
</dbReference>
<sequence>MLASPALTAFIAPSGPALRFAGKTLLAGGIALWLSFRLDLEQPQWALMTVFIVSQPLSGMVVAKGLFRLLGTLVGTTMAVVIMALFAQTPWLFLLVVALWMGLCTAASTLLRNHVSYAFVLSGYTVAIIALPAINVPLQVFDQAVARCTEICLGIVCASVVSATLWPQRVEENLARVARETLDAALQAAANAVRGQAREPEGILQLLGRIVAADAQRDHAWFEGHQGRRRALALRTLSRDVLSLLRTARGVSRQRQLLTPEAEAQLRPWADELLALLPSHSPERLHDLRDRLLRASADEALHNDLRYCLARCALLLVKAEAAETAAAGVASGEFSGDASSGLSWHRDWQMALFYGLRSALALLGIAAFWLASAWPAAVGGMLMAGILCSLFANRDNAVELSMSFLRGILYALLAAIVVDQWLLPQWNGFPLLCMALGVPLFFAALGMAGPPALIGTATTFAIQFITFIAPRNDMHYDFASLLNSAQATVIGVGFAAMVFRLLALPPDWVIRRQGQAMALDLGRLTRYPLAQAESWFGGRMADRLMRLARHYALLPQALQRRWLDGLLALDMGSELLHLRHCLAGARGALRKRRQAFLDQLGDLLQAGPAPGREARLDELCDTLDAALRNDASHLDEDNRLARAALRQLSHTWRAWCRLEDGHEPG</sequence>
<name>A0A239LYF5_9PSED</name>
<gene>
    <name evidence="8" type="ORF">SAMN05216189_100396</name>
    <name evidence="9" type="ORF">SAMN06295949_122121</name>
</gene>
<dbReference type="GO" id="GO:0022857">
    <property type="term" value="F:transmembrane transporter activity"/>
    <property type="evidence" value="ECO:0007669"/>
    <property type="project" value="InterPro"/>
</dbReference>
<dbReference type="EMBL" id="FNEC01000003">
    <property type="protein sequence ID" value="SDI22922.1"/>
    <property type="molecule type" value="Genomic_DNA"/>
</dbReference>
<reference evidence="9 10" key="2">
    <citation type="submission" date="2017-06" db="EMBL/GenBank/DDBJ databases">
        <authorList>
            <person name="Varghese N."/>
            <person name="Submissions S."/>
        </authorList>
    </citation>
    <scope>NUCLEOTIDE SEQUENCE [LARGE SCALE GENOMIC DNA]</scope>
    <source>
        <strain evidence="9 10">RLD-1</strain>
    </source>
</reference>
<dbReference type="PANTHER" id="PTHR30509">
    <property type="entry name" value="P-HYDROXYBENZOIC ACID EFFLUX PUMP SUBUNIT-RELATED"/>
    <property type="match status" value="1"/>
</dbReference>
<accession>A0A239LYF5</accession>
<evidence type="ECO:0000256" key="4">
    <source>
        <dbReference type="ARBA" id="ARBA00022692"/>
    </source>
</evidence>
<evidence type="ECO:0000256" key="5">
    <source>
        <dbReference type="ARBA" id="ARBA00022989"/>
    </source>
</evidence>
<keyword evidence="6 7" id="KW-0472">Membrane</keyword>
<keyword evidence="3" id="KW-1003">Cell membrane</keyword>
<feature type="transmembrane region" description="Helical" evidence="7">
    <location>
        <begin position="481"/>
        <end position="503"/>
    </location>
</feature>
<keyword evidence="10" id="KW-1185">Reference proteome</keyword>
<keyword evidence="2" id="KW-0813">Transport</keyword>
<evidence type="ECO:0000313" key="9">
    <source>
        <dbReference type="EMBL" id="SNT35385.1"/>
    </source>
</evidence>
<evidence type="ECO:0000256" key="6">
    <source>
        <dbReference type="ARBA" id="ARBA00023136"/>
    </source>
</evidence>
<comment type="subcellular location">
    <subcellularLocation>
        <location evidence="1">Cell membrane</location>
        <topology evidence="1">Multi-pass membrane protein</topology>
    </subcellularLocation>
</comment>
<evidence type="ECO:0000313" key="10">
    <source>
        <dbReference type="Proteomes" id="UP000198309"/>
    </source>
</evidence>
<feature type="transmembrane region" description="Helical" evidence="7">
    <location>
        <begin position="45"/>
        <end position="62"/>
    </location>
</feature>
<evidence type="ECO:0000313" key="11">
    <source>
        <dbReference type="Proteomes" id="UP000199693"/>
    </source>
</evidence>
<protein>
    <submittedName>
        <fullName evidence="8">Uncharacterized membrane protein YccC</fullName>
    </submittedName>
</protein>
<feature type="transmembrane region" description="Helical" evidence="7">
    <location>
        <begin position="404"/>
        <end position="423"/>
    </location>
</feature>
<dbReference type="Proteomes" id="UP000198309">
    <property type="component" value="Unassembled WGS sequence"/>
</dbReference>
<dbReference type="RefSeq" id="WP_089393252.1">
    <property type="nucleotide sequence ID" value="NZ_FNEC01000003.1"/>
</dbReference>
<keyword evidence="4 7" id="KW-0812">Transmembrane</keyword>
<evidence type="ECO:0000256" key="7">
    <source>
        <dbReference type="SAM" id="Phobius"/>
    </source>
</evidence>
<feature type="transmembrane region" description="Helical" evidence="7">
    <location>
        <begin position="376"/>
        <end position="392"/>
    </location>
</feature>
<evidence type="ECO:0000256" key="3">
    <source>
        <dbReference type="ARBA" id="ARBA00022475"/>
    </source>
</evidence>
<dbReference type="AlphaFoldDB" id="A0A239LYF5"/>
<dbReference type="PANTHER" id="PTHR30509:SF9">
    <property type="entry name" value="MULTIDRUG RESISTANCE PROTEIN MDTO"/>
    <property type="match status" value="1"/>
</dbReference>